<evidence type="ECO:0000313" key="6">
    <source>
        <dbReference type="EMBL" id="KAK4210821.1"/>
    </source>
</evidence>
<dbReference type="Pfam" id="PF00172">
    <property type="entry name" value="Zn_clus"/>
    <property type="match status" value="1"/>
</dbReference>
<dbReference type="Proteomes" id="UP001301769">
    <property type="component" value="Unassembled WGS sequence"/>
</dbReference>
<evidence type="ECO:0000259" key="5">
    <source>
        <dbReference type="PROSITE" id="PS50048"/>
    </source>
</evidence>
<name>A0AAN6Y240_9PEZI</name>
<keyword evidence="3" id="KW-0539">Nucleus</keyword>
<evidence type="ECO:0000256" key="1">
    <source>
        <dbReference type="ARBA" id="ARBA00004123"/>
    </source>
</evidence>
<feature type="region of interest" description="Disordered" evidence="4">
    <location>
        <begin position="1"/>
        <end position="20"/>
    </location>
</feature>
<gene>
    <name evidence="6" type="ORF">QBC37DRAFT_27564</name>
</gene>
<dbReference type="CDD" id="cd12148">
    <property type="entry name" value="fungal_TF_MHR"/>
    <property type="match status" value="1"/>
</dbReference>
<sequence>MASSAATPSSSTSNPAPSVASKPTRILACVLCQHRKIKCDRNFPCANCTKANVKCTPSTPAPARKRRRPNQDLQERLARCEELLKEYATEKPDLLERNQQLQSPVLGQGQALPWGQSQMQSRTPSISQAQSPTPSKLSQYDDPYLKWHPGGKLVKEDGGVRFMDSYLLGTVYDELRAMREIVDAEDNDEITPDAMTPDDNSDLILGGESPEQNVEDLWPEAAHVFRLWQIYLDRVNPLTKIIHVPTLQPHIADAAVDSHSIPRNIEALLFSIFLMAVVSLTPDECHLLLGYSKEEAYQRFSSGVRLTLMRMGFLKSHDLSTLQALVIYLISLQGRYNRHAAWILNGVVIRIAQKMGLHRDGEILGLGPFETEMRRRLWWQIIMVDARYAMLSGLSHSLLPRSWDAKQPKNLNDADIFPSATEPFQDREGPTEMIFCLMLNRFVQFLVDSPGLEAMVLATELGISVKPDGPTEEQMAECRASIENLGKELLTLLDKYCDPTAGRVHEMAIAMRTHLLKKMATLLTPPDLRKDWAEQGPSRQDNAFKIAVVSLEHNESHYITGKDKGFLWFALVHFQLDIFMYMVGQLYRRTEGGLVARAWRQVEVVYTYHPELLDITNNKTHLTVATFVLKAWKKREEHMLSQTGQLPEIPSCVEKLRAVMPNEAYYSEPTPPNPFTPAFLGGSNTNGMNGINGGSGVGGVNSRRPTTAGNPDIGFEQFFGTYMDTSALEWDMFANMPMNDVQQTGPFGGFGIPPTSEW</sequence>
<evidence type="ECO:0000256" key="2">
    <source>
        <dbReference type="ARBA" id="ARBA00022723"/>
    </source>
</evidence>
<feature type="domain" description="Zn(2)-C6 fungal-type" evidence="5">
    <location>
        <begin position="28"/>
        <end position="56"/>
    </location>
</feature>
<organism evidence="6 7">
    <name type="scientific">Rhypophila decipiens</name>
    <dbReference type="NCBI Taxonomy" id="261697"/>
    <lineage>
        <taxon>Eukaryota</taxon>
        <taxon>Fungi</taxon>
        <taxon>Dikarya</taxon>
        <taxon>Ascomycota</taxon>
        <taxon>Pezizomycotina</taxon>
        <taxon>Sordariomycetes</taxon>
        <taxon>Sordariomycetidae</taxon>
        <taxon>Sordariales</taxon>
        <taxon>Naviculisporaceae</taxon>
        <taxon>Rhypophila</taxon>
    </lineage>
</organism>
<feature type="compositionally biased region" description="Polar residues" evidence="4">
    <location>
        <begin position="115"/>
        <end position="138"/>
    </location>
</feature>
<dbReference type="EMBL" id="MU858165">
    <property type="protein sequence ID" value="KAK4210821.1"/>
    <property type="molecule type" value="Genomic_DNA"/>
</dbReference>
<dbReference type="GO" id="GO:0008270">
    <property type="term" value="F:zinc ion binding"/>
    <property type="evidence" value="ECO:0007669"/>
    <property type="project" value="InterPro"/>
</dbReference>
<dbReference type="InterPro" id="IPR050613">
    <property type="entry name" value="Sec_Metabolite_Reg"/>
</dbReference>
<keyword evidence="7" id="KW-1185">Reference proteome</keyword>
<dbReference type="GO" id="GO:0000981">
    <property type="term" value="F:DNA-binding transcription factor activity, RNA polymerase II-specific"/>
    <property type="evidence" value="ECO:0007669"/>
    <property type="project" value="InterPro"/>
</dbReference>
<reference evidence="6" key="2">
    <citation type="submission" date="2023-05" db="EMBL/GenBank/DDBJ databases">
        <authorList>
            <consortium name="Lawrence Berkeley National Laboratory"/>
            <person name="Steindorff A."/>
            <person name="Hensen N."/>
            <person name="Bonometti L."/>
            <person name="Westerberg I."/>
            <person name="Brannstrom I.O."/>
            <person name="Guillou S."/>
            <person name="Cros-Aarteil S."/>
            <person name="Calhoun S."/>
            <person name="Haridas S."/>
            <person name="Kuo A."/>
            <person name="Mondo S."/>
            <person name="Pangilinan J."/>
            <person name="Riley R."/>
            <person name="Labutti K."/>
            <person name="Andreopoulos B."/>
            <person name="Lipzen A."/>
            <person name="Chen C."/>
            <person name="Yanf M."/>
            <person name="Daum C."/>
            <person name="Ng V."/>
            <person name="Clum A."/>
            <person name="Ohm R."/>
            <person name="Martin F."/>
            <person name="Silar P."/>
            <person name="Natvig D."/>
            <person name="Lalanne C."/>
            <person name="Gautier V."/>
            <person name="Ament-Velasquez S.L."/>
            <person name="Kruys A."/>
            <person name="Hutchinson M.I."/>
            <person name="Powell A.J."/>
            <person name="Barry K."/>
            <person name="Miller A.N."/>
            <person name="Grigoriev I.V."/>
            <person name="Debuchy R."/>
            <person name="Gladieux P."/>
            <person name="Thoren M.H."/>
            <person name="Johannesson H."/>
        </authorList>
    </citation>
    <scope>NUCLEOTIDE SEQUENCE</scope>
    <source>
        <strain evidence="6">PSN293</strain>
    </source>
</reference>
<dbReference type="GO" id="GO:0006351">
    <property type="term" value="P:DNA-templated transcription"/>
    <property type="evidence" value="ECO:0007669"/>
    <property type="project" value="InterPro"/>
</dbReference>
<dbReference type="InterPro" id="IPR001138">
    <property type="entry name" value="Zn2Cys6_DnaBD"/>
</dbReference>
<dbReference type="CDD" id="cd00067">
    <property type="entry name" value="GAL4"/>
    <property type="match status" value="1"/>
</dbReference>
<dbReference type="GO" id="GO:0005634">
    <property type="term" value="C:nucleus"/>
    <property type="evidence" value="ECO:0007669"/>
    <property type="project" value="UniProtKB-SubCell"/>
</dbReference>
<comment type="subcellular location">
    <subcellularLocation>
        <location evidence="1">Nucleus</location>
    </subcellularLocation>
</comment>
<dbReference type="PROSITE" id="PS50048">
    <property type="entry name" value="ZN2_CY6_FUNGAL_2"/>
    <property type="match status" value="1"/>
</dbReference>
<comment type="caution">
    <text evidence="6">The sequence shown here is derived from an EMBL/GenBank/DDBJ whole genome shotgun (WGS) entry which is preliminary data.</text>
</comment>
<dbReference type="InterPro" id="IPR036864">
    <property type="entry name" value="Zn2-C6_fun-type_DNA-bd_sf"/>
</dbReference>
<evidence type="ECO:0000256" key="3">
    <source>
        <dbReference type="ARBA" id="ARBA00023242"/>
    </source>
</evidence>
<reference evidence="6" key="1">
    <citation type="journal article" date="2023" name="Mol. Phylogenet. Evol.">
        <title>Genome-scale phylogeny and comparative genomics of the fungal order Sordariales.</title>
        <authorList>
            <person name="Hensen N."/>
            <person name="Bonometti L."/>
            <person name="Westerberg I."/>
            <person name="Brannstrom I.O."/>
            <person name="Guillou S."/>
            <person name="Cros-Aarteil S."/>
            <person name="Calhoun S."/>
            <person name="Haridas S."/>
            <person name="Kuo A."/>
            <person name="Mondo S."/>
            <person name="Pangilinan J."/>
            <person name="Riley R."/>
            <person name="LaButti K."/>
            <person name="Andreopoulos B."/>
            <person name="Lipzen A."/>
            <person name="Chen C."/>
            <person name="Yan M."/>
            <person name="Daum C."/>
            <person name="Ng V."/>
            <person name="Clum A."/>
            <person name="Steindorff A."/>
            <person name="Ohm R.A."/>
            <person name="Martin F."/>
            <person name="Silar P."/>
            <person name="Natvig D.O."/>
            <person name="Lalanne C."/>
            <person name="Gautier V."/>
            <person name="Ament-Velasquez S.L."/>
            <person name="Kruys A."/>
            <person name="Hutchinson M.I."/>
            <person name="Powell A.J."/>
            <person name="Barry K."/>
            <person name="Miller A.N."/>
            <person name="Grigoriev I.V."/>
            <person name="Debuchy R."/>
            <person name="Gladieux P."/>
            <person name="Hiltunen Thoren M."/>
            <person name="Johannesson H."/>
        </authorList>
    </citation>
    <scope>NUCLEOTIDE SEQUENCE</scope>
    <source>
        <strain evidence="6">PSN293</strain>
    </source>
</reference>
<dbReference type="AlphaFoldDB" id="A0AAN6Y240"/>
<dbReference type="SMART" id="SM00906">
    <property type="entry name" value="Fungal_trans"/>
    <property type="match status" value="1"/>
</dbReference>
<keyword evidence="2" id="KW-0479">Metal-binding</keyword>
<dbReference type="Gene3D" id="4.10.240.10">
    <property type="entry name" value="Zn(2)-C6 fungal-type DNA-binding domain"/>
    <property type="match status" value="1"/>
</dbReference>
<evidence type="ECO:0000313" key="7">
    <source>
        <dbReference type="Proteomes" id="UP001301769"/>
    </source>
</evidence>
<dbReference type="SUPFAM" id="SSF57701">
    <property type="entry name" value="Zn2/Cys6 DNA-binding domain"/>
    <property type="match status" value="1"/>
</dbReference>
<dbReference type="GO" id="GO:0003677">
    <property type="term" value="F:DNA binding"/>
    <property type="evidence" value="ECO:0007669"/>
    <property type="project" value="InterPro"/>
</dbReference>
<dbReference type="PANTHER" id="PTHR31001:SF85">
    <property type="entry name" value="ZN(II)2CYS6 TRANSCRIPTION FACTOR (EUROFUNG)"/>
    <property type="match status" value="1"/>
</dbReference>
<dbReference type="Pfam" id="PF04082">
    <property type="entry name" value="Fungal_trans"/>
    <property type="match status" value="1"/>
</dbReference>
<accession>A0AAN6Y240</accession>
<protein>
    <submittedName>
        <fullName evidence="6">Activator of stress genes 1</fullName>
    </submittedName>
</protein>
<dbReference type="InterPro" id="IPR007219">
    <property type="entry name" value="XnlR_reg_dom"/>
</dbReference>
<evidence type="ECO:0000256" key="4">
    <source>
        <dbReference type="SAM" id="MobiDB-lite"/>
    </source>
</evidence>
<dbReference type="SMART" id="SM00066">
    <property type="entry name" value="GAL4"/>
    <property type="match status" value="1"/>
</dbReference>
<proteinExistence type="predicted"/>
<feature type="region of interest" description="Disordered" evidence="4">
    <location>
        <begin position="115"/>
        <end position="141"/>
    </location>
</feature>
<dbReference type="PANTHER" id="PTHR31001">
    <property type="entry name" value="UNCHARACTERIZED TRANSCRIPTIONAL REGULATORY PROTEIN"/>
    <property type="match status" value="1"/>
</dbReference>